<reference evidence="1 2" key="1">
    <citation type="submission" date="2016-10" db="EMBL/GenBank/DDBJ databases">
        <authorList>
            <person name="Varghese N."/>
            <person name="Submissions S."/>
        </authorList>
    </citation>
    <scope>NUCLEOTIDE SEQUENCE [LARGE SCALE GENOMIC DNA]</scope>
    <source>
        <strain evidence="1 2">ATCC 19403</strain>
    </source>
</reference>
<evidence type="ECO:0000313" key="1">
    <source>
        <dbReference type="EMBL" id="SET57838.1"/>
    </source>
</evidence>
<keyword evidence="2" id="KW-1185">Reference proteome</keyword>
<sequence length="136" mass="15634">MIMPKEDIETTMFAPCGMNCMVCYKHCYHKKPCNGCLKSDDGKPDHCSKCKIKDCVKTKGFSYCYECTDYPCKQMKRLEKSYNTRYGASLIENSLLVKEHGLTEFMKQQKEKYTCPTCGGIISMHDNECSECQTKL</sequence>
<accession>A0ABY1C2R4</accession>
<dbReference type="EMBL" id="LT630003">
    <property type="protein sequence ID" value="SET57838.1"/>
    <property type="molecule type" value="Genomic_DNA"/>
</dbReference>
<protein>
    <recommendedName>
        <fullName evidence="3">DUF3795 domain-containing protein</fullName>
    </recommendedName>
</protein>
<name>A0ABY1C2R4_9FIRM</name>
<dbReference type="Pfam" id="PF12675">
    <property type="entry name" value="DUF3795"/>
    <property type="match status" value="1"/>
</dbReference>
<dbReference type="Proteomes" id="UP000198970">
    <property type="component" value="Chromosome I"/>
</dbReference>
<dbReference type="RefSeq" id="WP_054789755.1">
    <property type="nucleotide sequence ID" value="NZ_LT630003.1"/>
</dbReference>
<proteinExistence type="predicted"/>
<evidence type="ECO:0008006" key="3">
    <source>
        <dbReference type="Google" id="ProtNLM"/>
    </source>
</evidence>
<dbReference type="InterPro" id="IPR024227">
    <property type="entry name" value="DUF3795"/>
</dbReference>
<gene>
    <name evidence="1" type="ORF">SAMN02745906_0479</name>
</gene>
<evidence type="ECO:0000313" key="2">
    <source>
        <dbReference type="Proteomes" id="UP000198970"/>
    </source>
</evidence>
<organism evidence="1 2">
    <name type="scientific">Lacrimispora sphenoides JCM 1415</name>
    <dbReference type="NCBI Taxonomy" id="1297793"/>
    <lineage>
        <taxon>Bacteria</taxon>
        <taxon>Bacillati</taxon>
        <taxon>Bacillota</taxon>
        <taxon>Clostridia</taxon>
        <taxon>Lachnospirales</taxon>
        <taxon>Lachnospiraceae</taxon>
        <taxon>Lacrimispora</taxon>
    </lineage>
</organism>